<evidence type="ECO:0000313" key="3">
    <source>
        <dbReference type="Proteomes" id="UP000503011"/>
    </source>
</evidence>
<evidence type="ECO:0000313" key="2">
    <source>
        <dbReference type="EMBL" id="BCB87614.1"/>
    </source>
</evidence>
<protein>
    <submittedName>
        <fullName evidence="2">Uncharacterized protein</fullName>
    </submittedName>
</protein>
<keyword evidence="3" id="KW-1185">Reference proteome</keyword>
<gene>
    <name evidence="2" type="ORF">Psuf_049270</name>
</gene>
<dbReference type="AlphaFoldDB" id="A0A6F8YNC8"/>
<dbReference type="EMBL" id="AP022871">
    <property type="protein sequence ID" value="BCB87614.1"/>
    <property type="molecule type" value="Genomic_DNA"/>
</dbReference>
<organism evidence="2 3">
    <name type="scientific">Phytohabitans suffuscus</name>
    <dbReference type="NCBI Taxonomy" id="624315"/>
    <lineage>
        <taxon>Bacteria</taxon>
        <taxon>Bacillati</taxon>
        <taxon>Actinomycetota</taxon>
        <taxon>Actinomycetes</taxon>
        <taxon>Micromonosporales</taxon>
        <taxon>Micromonosporaceae</taxon>
    </lineage>
</organism>
<proteinExistence type="predicted"/>
<dbReference type="Proteomes" id="UP000503011">
    <property type="component" value="Chromosome"/>
</dbReference>
<reference evidence="2 3" key="2">
    <citation type="submission" date="2020-03" db="EMBL/GenBank/DDBJ databases">
        <authorList>
            <person name="Ichikawa N."/>
            <person name="Kimura A."/>
            <person name="Kitahashi Y."/>
            <person name="Uohara A."/>
        </authorList>
    </citation>
    <scope>NUCLEOTIDE SEQUENCE [LARGE SCALE GENOMIC DNA]</scope>
    <source>
        <strain evidence="2 3">NBRC 105367</strain>
    </source>
</reference>
<reference evidence="2 3" key="1">
    <citation type="submission" date="2020-03" db="EMBL/GenBank/DDBJ databases">
        <title>Whole genome shotgun sequence of Phytohabitans suffuscus NBRC 105367.</title>
        <authorList>
            <person name="Komaki H."/>
            <person name="Tamura T."/>
        </authorList>
    </citation>
    <scope>NUCLEOTIDE SEQUENCE [LARGE SCALE GENOMIC DNA]</scope>
    <source>
        <strain evidence="2 3">NBRC 105367</strain>
    </source>
</reference>
<evidence type="ECO:0000256" key="1">
    <source>
        <dbReference type="SAM" id="MobiDB-lite"/>
    </source>
</evidence>
<accession>A0A6F8YNC8</accession>
<sequence>MSARQPVGGAAPESADEPEWRIRLRAAMERTERQRAARSEQRRALVARRTAGLQTRQALRLARVHDEWP</sequence>
<name>A0A6F8YNC8_9ACTN</name>
<feature type="region of interest" description="Disordered" evidence="1">
    <location>
        <begin position="1"/>
        <end position="20"/>
    </location>
</feature>
<dbReference type="KEGG" id="psuu:Psuf_049270"/>